<feature type="transmembrane region" description="Helical" evidence="5">
    <location>
        <begin position="12"/>
        <end position="37"/>
    </location>
</feature>
<sequence length="483" mass="53223">MSLSTPEGDSPVWPLFQTVLGSIVQVTLVCISGYVLARRGILDKPTQKVITFICYLVLSRSPYSLFFPEKLRELWIIPIFFLLVTGVSLGVAWLLGNLFRLRPSQRNFAMAAATFMNSNSLPVALLQVPRCYHDTKDAIIGRALTYLLLCSTLGQFIRWSYGVHLLSKAVSLEVVENAPELRDESGLTSDADEEDPERTRRSLGIFSDNFDRLSPSPTMGKPGPTRRHSAHIFYSFPSTPYFPSIQLPPDAETNSVFESDSDSDSEELRMPGVVTGFLTPPLWASIISLIVALCQPLQHLLEVHLHPVQGAITQAGNCSIPITLVVLGAYFYRPPVKPVTPPSGARTKRKASFASSVREIFRLKGREGDSPSGTLHPTRKGEGKTIFVSILARMVVVPLLFLPLMAIGALRNHPPVFQDPVFILSNVLLLASPPALTLAQITQAVSSDAFERLLSRTIFWSYCFVAPPAMVTYAVIAMLITKL</sequence>
<protein>
    <submittedName>
        <fullName evidence="6">Auxin efflux carrier</fullName>
    </submittedName>
</protein>
<keyword evidence="7" id="KW-1185">Reference proteome</keyword>
<reference evidence="6" key="2">
    <citation type="journal article" date="2020" name="Nat. Commun.">
        <title>Large-scale genome sequencing of mycorrhizal fungi provides insights into the early evolution of symbiotic traits.</title>
        <authorList>
            <person name="Miyauchi S."/>
            <person name="Kiss E."/>
            <person name="Kuo A."/>
            <person name="Drula E."/>
            <person name="Kohler A."/>
            <person name="Sanchez-Garcia M."/>
            <person name="Morin E."/>
            <person name="Andreopoulos B."/>
            <person name="Barry K.W."/>
            <person name="Bonito G."/>
            <person name="Buee M."/>
            <person name="Carver A."/>
            <person name="Chen C."/>
            <person name="Cichocki N."/>
            <person name="Clum A."/>
            <person name="Culley D."/>
            <person name="Crous P.W."/>
            <person name="Fauchery L."/>
            <person name="Girlanda M."/>
            <person name="Hayes R.D."/>
            <person name="Keri Z."/>
            <person name="LaButti K."/>
            <person name="Lipzen A."/>
            <person name="Lombard V."/>
            <person name="Magnuson J."/>
            <person name="Maillard F."/>
            <person name="Murat C."/>
            <person name="Nolan M."/>
            <person name="Ohm R.A."/>
            <person name="Pangilinan J."/>
            <person name="Pereira M.F."/>
            <person name="Perotto S."/>
            <person name="Peter M."/>
            <person name="Pfister S."/>
            <person name="Riley R."/>
            <person name="Sitrit Y."/>
            <person name="Stielow J.B."/>
            <person name="Szollosi G."/>
            <person name="Zifcakova L."/>
            <person name="Stursova M."/>
            <person name="Spatafora J.W."/>
            <person name="Tedersoo L."/>
            <person name="Vaario L.M."/>
            <person name="Yamada A."/>
            <person name="Yan M."/>
            <person name="Wang P."/>
            <person name="Xu J."/>
            <person name="Bruns T."/>
            <person name="Baldrian P."/>
            <person name="Vilgalys R."/>
            <person name="Dunand C."/>
            <person name="Henrissat B."/>
            <person name="Grigoriev I.V."/>
            <person name="Hibbett D."/>
            <person name="Nagy L.G."/>
            <person name="Martin F.M."/>
        </authorList>
    </citation>
    <scope>NUCLEOTIDE SEQUENCE</scope>
    <source>
        <strain evidence="6">Prilba</strain>
    </source>
</reference>
<evidence type="ECO:0000256" key="5">
    <source>
        <dbReference type="SAM" id="Phobius"/>
    </source>
</evidence>
<accession>A0A9P5N076</accession>
<dbReference type="GO" id="GO:0055085">
    <property type="term" value="P:transmembrane transport"/>
    <property type="evidence" value="ECO:0007669"/>
    <property type="project" value="InterPro"/>
</dbReference>
<evidence type="ECO:0000313" key="7">
    <source>
        <dbReference type="Proteomes" id="UP000759537"/>
    </source>
</evidence>
<evidence type="ECO:0000256" key="1">
    <source>
        <dbReference type="ARBA" id="ARBA00004141"/>
    </source>
</evidence>
<dbReference type="GO" id="GO:0005783">
    <property type="term" value="C:endoplasmic reticulum"/>
    <property type="evidence" value="ECO:0007669"/>
    <property type="project" value="TreeGrafter"/>
</dbReference>
<keyword evidence="3 5" id="KW-1133">Transmembrane helix</keyword>
<feature type="transmembrane region" description="Helical" evidence="5">
    <location>
        <begin position="421"/>
        <end position="439"/>
    </location>
</feature>
<reference evidence="6" key="1">
    <citation type="submission" date="2019-10" db="EMBL/GenBank/DDBJ databases">
        <authorList>
            <consortium name="DOE Joint Genome Institute"/>
            <person name="Kuo A."/>
            <person name="Miyauchi S."/>
            <person name="Kiss E."/>
            <person name="Drula E."/>
            <person name="Kohler A."/>
            <person name="Sanchez-Garcia M."/>
            <person name="Andreopoulos B."/>
            <person name="Barry K.W."/>
            <person name="Bonito G."/>
            <person name="Buee M."/>
            <person name="Carver A."/>
            <person name="Chen C."/>
            <person name="Cichocki N."/>
            <person name="Clum A."/>
            <person name="Culley D."/>
            <person name="Crous P.W."/>
            <person name="Fauchery L."/>
            <person name="Girlanda M."/>
            <person name="Hayes R."/>
            <person name="Keri Z."/>
            <person name="LaButti K."/>
            <person name="Lipzen A."/>
            <person name="Lombard V."/>
            <person name="Magnuson J."/>
            <person name="Maillard F."/>
            <person name="Morin E."/>
            <person name="Murat C."/>
            <person name="Nolan M."/>
            <person name="Ohm R."/>
            <person name="Pangilinan J."/>
            <person name="Pereira M."/>
            <person name="Perotto S."/>
            <person name="Peter M."/>
            <person name="Riley R."/>
            <person name="Sitrit Y."/>
            <person name="Stielow B."/>
            <person name="Szollosi G."/>
            <person name="Zifcakova L."/>
            <person name="Stursova M."/>
            <person name="Spatafora J.W."/>
            <person name="Tedersoo L."/>
            <person name="Vaario L.-M."/>
            <person name="Yamada A."/>
            <person name="Yan M."/>
            <person name="Wang P."/>
            <person name="Xu J."/>
            <person name="Bruns T."/>
            <person name="Baldrian P."/>
            <person name="Vilgalys R."/>
            <person name="Henrissat B."/>
            <person name="Grigoriev I.V."/>
            <person name="Hibbett D."/>
            <person name="Nagy L.G."/>
            <person name="Martin F.M."/>
        </authorList>
    </citation>
    <scope>NUCLEOTIDE SEQUENCE</scope>
    <source>
        <strain evidence="6">Prilba</strain>
    </source>
</reference>
<proteinExistence type="predicted"/>
<evidence type="ECO:0000256" key="4">
    <source>
        <dbReference type="ARBA" id="ARBA00023136"/>
    </source>
</evidence>
<organism evidence="6 7">
    <name type="scientific">Russula ochroleuca</name>
    <dbReference type="NCBI Taxonomy" id="152965"/>
    <lineage>
        <taxon>Eukaryota</taxon>
        <taxon>Fungi</taxon>
        <taxon>Dikarya</taxon>
        <taxon>Basidiomycota</taxon>
        <taxon>Agaricomycotina</taxon>
        <taxon>Agaricomycetes</taxon>
        <taxon>Russulales</taxon>
        <taxon>Russulaceae</taxon>
        <taxon>Russula</taxon>
    </lineage>
</organism>
<dbReference type="GO" id="GO:0016020">
    <property type="term" value="C:membrane"/>
    <property type="evidence" value="ECO:0007669"/>
    <property type="project" value="UniProtKB-SubCell"/>
</dbReference>
<gene>
    <name evidence="6" type="ORF">DFH94DRAFT_817915</name>
</gene>
<keyword evidence="2 5" id="KW-0812">Transmembrane</keyword>
<evidence type="ECO:0000256" key="2">
    <source>
        <dbReference type="ARBA" id="ARBA00022692"/>
    </source>
</evidence>
<dbReference type="EMBL" id="WHVB01000004">
    <property type="protein sequence ID" value="KAF8483287.1"/>
    <property type="molecule type" value="Genomic_DNA"/>
</dbReference>
<dbReference type="OrthoDB" id="2499604at2759"/>
<name>A0A9P5N076_9AGAM</name>
<feature type="transmembrane region" description="Helical" evidence="5">
    <location>
        <begin position="49"/>
        <end position="68"/>
    </location>
</feature>
<comment type="caution">
    <text evidence="6">The sequence shown here is derived from an EMBL/GenBank/DDBJ whole genome shotgun (WGS) entry which is preliminary data.</text>
</comment>
<evidence type="ECO:0000313" key="6">
    <source>
        <dbReference type="EMBL" id="KAF8483287.1"/>
    </source>
</evidence>
<evidence type="ECO:0000256" key="3">
    <source>
        <dbReference type="ARBA" id="ARBA00022989"/>
    </source>
</evidence>
<dbReference type="PANTHER" id="PTHR31794">
    <property type="entry name" value="AUXIN EFFLUX TRANSPORTER FAMILY PROTEIN (EUROFUNG)"/>
    <property type="match status" value="1"/>
</dbReference>
<dbReference type="Proteomes" id="UP000759537">
    <property type="component" value="Unassembled WGS sequence"/>
</dbReference>
<feature type="transmembrane region" description="Helical" evidence="5">
    <location>
        <begin position="386"/>
        <end position="409"/>
    </location>
</feature>
<feature type="transmembrane region" description="Helical" evidence="5">
    <location>
        <begin position="459"/>
        <end position="480"/>
    </location>
</feature>
<dbReference type="AlphaFoldDB" id="A0A9P5N076"/>
<keyword evidence="4 5" id="KW-0472">Membrane</keyword>
<dbReference type="InterPro" id="IPR004776">
    <property type="entry name" value="Mem_transp_PIN-like"/>
</dbReference>
<dbReference type="Pfam" id="PF03547">
    <property type="entry name" value="Mem_trans"/>
    <property type="match status" value="1"/>
</dbReference>
<feature type="transmembrane region" description="Helical" evidence="5">
    <location>
        <begin position="74"/>
        <end position="96"/>
    </location>
</feature>
<comment type="subcellular location">
    <subcellularLocation>
        <location evidence="1">Membrane</location>
        <topology evidence="1">Multi-pass membrane protein</topology>
    </subcellularLocation>
</comment>
<dbReference type="PANTHER" id="PTHR31794:SF2">
    <property type="entry name" value="AUXIN EFFLUX TRANSPORTER FAMILY PROTEIN (EUROFUNG)"/>
    <property type="match status" value="1"/>
</dbReference>